<dbReference type="AlphaFoldDB" id="A0A432WKD0"/>
<sequence>MNKLDSGFAILHSNQLEVLRDALVQWMASHPLDPLGEEQILVQSNGIAQWLKMALASTENHHPGIAAGLRVELPNQFIWRLYRMILGPDIPASLPYDKNNLTWRILRLLPTLNDPVFTPLQRYLADDSDGRKHWHLAARLADLFDQYQVYRADWLQAWSRAEDVIVRQQLGDTQTVPPEQAWQPALWRALRKDLSEVTAEAAYSSRADVHHRALDALRAGTIAAGPLPDRVIIFGISSLPYQSLELLAALGQHSQVMLAVLNPCRHFWGDIASVQDEVRRQQKRQQRKADLPEAIDPASLHLFAPPLLASLGKQGRDYLSLLDQFDAPEQYQDWFSDRIDLFSEPVADVASLPLLQQLQQDILELEPVPNPKRLLSPEDQSLTFHRAHSRQREVEILQDQLIADFAADPTLTPKDVIVMTPDIGEYAPHVHAVFGRIERDDRRYLPYSLADQANRGRVPLLIALEYLLSLPDQRVTLNDVFDLLEVPAIQRRFDVKPHVLPQLRLWLTESGVRWGLDGNHRETLGIESMGDAFSWIFGLERILLGYAMGGDHGEALDSSLTMWHGRRPYGEVAGLAADDLGSVLRLLRALKVWVEALDMKSERSVLEWTQMFYGRDGQADHQAEVPQSLLEQFFDFQAPEDERLLASLTEALSRVMDAADAGDFRDAVSLPVVRDAWLAEADQQGLSQRFMGGQITFSTLLPMRAIPFRKVYILGLNDGEYPRARRADDFDLMTQEYRPGDRSRRDDDRYLFLEALLSARESLYLSWIGFSDRDKTEKPASVLVNQVRDVIAQGWELAADKKGGVLGDVLAHLTTDYPLQPFSPYYFAPQSALRTYAREWEALTPHAPEAAENLPRLQNVPELTLDSLRRFLNHPVRFFLRERLQGRFFQDDLTLLDDEPFALDGLGRYQVGSELLRDAIKHGASFQLEPRLRVLQAEGRLPLALMGQREQQELGRTIATVQHRIIDSGYTWTAEPTGRQVALEFPLERLPGAQHPNHSRVLQLKTQIDDLFRNQVDELAILLARPGSITEKQQPRWELLLDAMLKQLVANAAGHALRVWHFGLDTAIELPAVPRAQAYETLQGLIQMWWEGLQQPLPLARATAIKALMGAGENQLRDTYEGGYQKKGEVEQSPELGRYYPTFEHLIESGFSDWAERVYGPLLACYRENDGEDMPQAKHEHKGARA</sequence>
<dbReference type="GO" id="GO:0000724">
    <property type="term" value="P:double-strand break repair via homologous recombination"/>
    <property type="evidence" value="ECO:0007669"/>
    <property type="project" value="UniProtKB-UniRule"/>
</dbReference>
<dbReference type="GO" id="GO:0003677">
    <property type="term" value="F:DNA binding"/>
    <property type="evidence" value="ECO:0007669"/>
    <property type="project" value="UniProtKB-UniRule"/>
</dbReference>
<evidence type="ECO:0000256" key="5">
    <source>
        <dbReference type="ARBA" id="ARBA00022806"/>
    </source>
</evidence>
<dbReference type="GO" id="GO:0008854">
    <property type="term" value="F:exodeoxyribonuclease V activity"/>
    <property type="evidence" value="ECO:0007669"/>
    <property type="project" value="InterPro"/>
</dbReference>
<dbReference type="NCBIfam" id="TIGR01450">
    <property type="entry name" value="recC"/>
    <property type="match status" value="1"/>
</dbReference>
<evidence type="ECO:0000259" key="11">
    <source>
        <dbReference type="Pfam" id="PF17946"/>
    </source>
</evidence>
<dbReference type="Gene3D" id="3.40.50.10930">
    <property type="match status" value="1"/>
</dbReference>
<evidence type="ECO:0000256" key="6">
    <source>
        <dbReference type="ARBA" id="ARBA00022839"/>
    </source>
</evidence>
<evidence type="ECO:0000256" key="8">
    <source>
        <dbReference type="ARBA" id="ARBA00023125"/>
    </source>
</evidence>
<dbReference type="RefSeq" id="WP_126776642.1">
    <property type="nucleotide sequence ID" value="NZ_PIPM01000004.1"/>
</dbReference>
<dbReference type="InterPro" id="IPR027417">
    <property type="entry name" value="P-loop_NTPase"/>
</dbReference>
<dbReference type="InterPro" id="IPR041500">
    <property type="entry name" value="RecC_C"/>
</dbReference>
<comment type="function">
    <text evidence="10">A helicase/nuclease that prepares dsDNA breaks (DSB) for recombinational DNA repair. Binds to DSBs and unwinds DNA via a highly rapid and processive ATP-dependent bidirectional helicase activity. Unwinds dsDNA until it encounters a Chi (crossover hotspot instigator) sequence from the 3' direction. Cuts ssDNA a few nucleotides 3' to the Chi site. The properties and activities of the enzyme are changed at Chi. The Chi-altered holoenzyme produces a long 3'-ssDNA overhang and facilitates RecA-binding to the ssDNA for homologous DNA recombination and repair. Holoenzyme degrades any linearized DNA that is unable to undergo homologous recombination. In the holoenzyme this subunit recognizes the wild-type Chi sequence, and when added to isolated RecB increases its ATP-dependent helicase processivity.</text>
</comment>
<evidence type="ECO:0000256" key="1">
    <source>
        <dbReference type="ARBA" id="ARBA00022722"/>
    </source>
</evidence>
<dbReference type="Gene3D" id="1.10.10.990">
    <property type="match status" value="1"/>
</dbReference>
<feature type="domain" description="RecC C-terminal" evidence="11">
    <location>
        <begin position="862"/>
        <end position="1108"/>
    </location>
</feature>
<organism evidence="12 13">
    <name type="scientific">Aliidiomarina sanyensis</name>
    <dbReference type="NCBI Taxonomy" id="1249555"/>
    <lineage>
        <taxon>Bacteria</taxon>
        <taxon>Pseudomonadati</taxon>
        <taxon>Pseudomonadota</taxon>
        <taxon>Gammaproteobacteria</taxon>
        <taxon>Alteromonadales</taxon>
        <taxon>Idiomarinaceae</taxon>
        <taxon>Aliidiomarina</taxon>
    </lineage>
</organism>
<comment type="similarity">
    <text evidence="10">Belongs to the RecC family.</text>
</comment>
<dbReference type="Pfam" id="PF04257">
    <property type="entry name" value="Exonuc_V_gamma"/>
    <property type="match status" value="1"/>
</dbReference>
<evidence type="ECO:0000256" key="3">
    <source>
        <dbReference type="ARBA" id="ARBA00022763"/>
    </source>
</evidence>
<dbReference type="InterPro" id="IPR011335">
    <property type="entry name" value="Restrct_endonuc-II-like"/>
</dbReference>
<dbReference type="PANTHER" id="PTHR30591:SF1">
    <property type="entry name" value="RECBCD ENZYME SUBUNIT RECC"/>
    <property type="match status" value="1"/>
</dbReference>
<evidence type="ECO:0000256" key="2">
    <source>
        <dbReference type="ARBA" id="ARBA00022741"/>
    </source>
</evidence>
<keyword evidence="2 10" id="KW-0547">Nucleotide-binding</keyword>
<dbReference type="PIRSF" id="PIRSF000980">
    <property type="entry name" value="RecC"/>
    <property type="match status" value="1"/>
</dbReference>
<protein>
    <recommendedName>
        <fullName evidence="10">RecBCD enzyme subunit RecC</fullName>
    </recommendedName>
    <alternativeName>
        <fullName evidence="10">Exonuclease V subunit RecC</fullName>
        <shortName evidence="10">ExoV subunit RecC</shortName>
    </alternativeName>
    <alternativeName>
        <fullName evidence="10">Helicase/nuclease RecBCD subunit RecC</fullName>
    </alternativeName>
</protein>
<dbReference type="HAMAP" id="MF_01486">
    <property type="entry name" value="RecC"/>
    <property type="match status" value="1"/>
</dbReference>
<comment type="miscellaneous">
    <text evidence="10">In the RecBCD complex, RecB has a slow 3'-5' helicase, an exonuclease activity and loads RecA onto ssDNA, RecD has a fast 5'-3' helicase activity, while RecC stimulates the ATPase and processivity of the RecB helicase and contributes to recognition of the Chi site.</text>
</comment>
<dbReference type="Proteomes" id="UP000288405">
    <property type="component" value="Unassembled WGS sequence"/>
</dbReference>
<accession>A0A432WKD0</accession>
<evidence type="ECO:0000256" key="4">
    <source>
        <dbReference type="ARBA" id="ARBA00022801"/>
    </source>
</evidence>
<dbReference type="PANTHER" id="PTHR30591">
    <property type="entry name" value="RECBCD ENZYME SUBUNIT RECC"/>
    <property type="match status" value="1"/>
</dbReference>
<dbReference type="SUPFAM" id="SSF52540">
    <property type="entry name" value="P-loop containing nucleoside triphosphate hydrolases"/>
    <property type="match status" value="2"/>
</dbReference>
<evidence type="ECO:0000256" key="9">
    <source>
        <dbReference type="ARBA" id="ARBA00023204"/>
    </source>
</evidence>
<name>A0A432WKD0_9GAMM</name>
<dbReference type="GO" id="GO:0009338">
    <property type="term" value="C:exodeoxyribonuclease V complex"/>
    <property type="evidence" value="ECO:0007669"/>
    <property type="project" value="InterPro"/>
</dbReference>
<keyword evidence="4 10" id="KW-0378">Hydrolase</keyword>
<dbReference type="Gene3D" id="3.40.50.300">
    <property type="entry name" value="P-loop containing nucleotide triphosphate hydrolases"/>
    <property type="match status" value="2"/>
</dbReference>
<dbReference type="GO" id="GO:0005524">
    <property type="term" value="F:ATP binding"/>
    <property type="evidence" value="ECO:0007669"/>
    <property type="project" value="UniProtKB-UniRule"/>
</dbReference>
<dbReference type="EMBL" id="PIPM01000004">
    <property type="protein sequence ID" value="RUO34224.1"/>
    <property type="molecule type" value="Genomic_DNA"/>
</dbReference>
<evidence type="ECO:0000313" key="12">
    <source>
        <dbReference type="EMBL" id="RUO34224.1"/>
    </source>
</evidence>
<comment type="caution">
    <text evidence="12">The sequence shown here is derived from an EMBL/GenBank/DDBJ whole genome shotgun (WGS) entry which is preliminary data.</text>
</comment>
<evidence type="ECO:0000313" key="13">
    <source>
        <dbReference type="Proteomes" id="UP000288405"/>
    </source>
</evidence>
<dbReference type="OrthoDB" id="9762834at2"/>
<evidence type="ECO:0000256" key="7">
    <source>
        <dbReference type="ARBA" id="ARBA00022840"/>
    </source>
</evidence>
<keyword evidence="9 10" id="KW-0234">DNA repair</keyword>
<reference evidence="12 13" key="1">
    <citation type="journal article" date="2011" name="Front. Microbiol.">
        <title>Genomic signatures of strain selection and enhancement in Bacillus atrophaeus var. globigii, a historical biowarfare simulant.</title>
        <authorList>
            <person name="Gibbons H.S."/>
            <person name="Broomall S.M."/>
            <person name="McNew L.A."/>
            <person name="Daligault H."/>
            <person name="Chapman C."/>
            <person name="Bruce D."/>
            <person name="Karavis M."/>
            <person name="Krepps M."/>
            <person name="McGregor P.A."/>
            <person name="Hong C."/>
            <person name="Park K.H."/>
            <person name="Akmal A."/>
            <person name="Feldman A."/>
            <person name="Lin J.S."/>
            <person name="Chang W.E."/>
            <person name="Higgs B.W."/>
            <person name="Demirev P."/>
            <person name="Lindquist J."/>
            <person name="Liem A."/>
            <person name="Fochler E."/>
            <person name="Read T.D."/>
            <person name="Tapia R."/>
            <person name="Johnson S."/>
            <person name="Bishop-Lilly K.A."/>
            <person name="Detter C."/>
            <person name="Han C."/>
            <person name="Sozhamannan S."/>
            <person name="Rosenzweig C.N."/>
            <person name="Skowronski E.W."/>
        </authorList>
    </citation>
    <scope>NUCLEOTIDE SEQUENCE [LARGE SCALE GENOMIC DNA]</scope>
    <source>
        <strain evidence="12 13">GYP-17</strain>
    </source>
</reference>
<comment type="subunit">
    <text evidence="10">Heterotrimer of RecB, RecC and RecD. All subunits contribute to DNA-binding.</text>
</comment>
<dbReference type="InterPro" id="IPR006697">
    <property type="entry name" value="RecC"/>
</dbReference>
<keyword evidence="5 10" id="KW-0347">Helicase</keyword>
<keyword evidence="6 10" id="KW-0269">Exonuclease</keyword>
<keyword evidence="8 10" id="KW-0238">DNA-binding</keyword>
<evidence type="ECO:0000256" key="10">
    <source>
        <dbReference type="HAMAP-Rule" id="MF_01486"/>
    </source>
</evidence>
<dbReference type="Pfam" id="PF17946">
    <property type="entry name" value="RecC_C"/>
    <property type="match status" value="1"/>
</dbReference>
<keyword evidence="1 10" id="KW-0540">Nuclease</keyword>
<keyword evidence="7 10" id="KW-0067">ATP-binding</keyword>
<dbReference type="GO" id="GO:0003678">
    <property type="term" value="F:DNA helicase activity"/>
    <property type="evidence" value="ECO:0007669"/>
    <property type="project" value="UniProtKB-UniRule"/>
</dbReference>
<gene>
    <name evidence="10 12" type="primary">recC</name>
    <name evidence="12" type="ORF">CWE11_05710</name>
</gene>
<proteinExistence type="inferred from homology"/>
<keyword evidence="3 10" id="KW-0227">DNA damage</keyword>
<dbReference type="Gene3D" id="1.10.10.160">
    <property type="match status" value="1"/>
</dbReference>
<dbReference type="InterPro" id="IPR013986">
    <property type="entry name" value="DExx_box_DNA_helicase_dom_sf"/>
</dbReference>
<dbReference type="SUPFAM" id="SSF52980">
    <property type="entry name" value="Restriction endonuclease-like"/>
    <property type="match status" value="1"/>
</dbReference>
<keyword evidence="13" id="KW-1185">Reference proteome</keyword>